<gene>
    <name evidence="1" type="ORF">V6N12_037194</name>
</gene>
<evidence type="ECO:0000313" key="2">
    <source>
        <dbReference type="Proteomes" id="UP001472677"/>
    </source>
</evidence>
<evidence type="ECO:0000313" key="1">
    <source>
        <dbReference type="EMBL" id="KAK8478686.1"/>
    </source>
</evidence>
<sequence length="118" mass="13259">MEIGSVFLNEPYREGLELTTFTYISATEVVSALFVTFAPILSNIMRFRDWTGQVCCSCGSLRLCGCYLYTTWFSGYNCPLLGSNRQVGKAMLNAWLRERTDLADCSQCNQQVKQSVGL</sequence>
<reference evidence="1 2" key="1">
    <citation type="journal article" date="2024" name="G3 (Bethesda)">
        <title>Genome assembly of Hibiscus sabdariffa L. provides insights into metabolisms of medicinal natural products.</title>
        <authorList>
            <person name="Kim T."/>
        </authorList>
    </citation>
    <scope>NUCLEOTIDE SEQUENCE [LARGE SCALE GENOMIC DNA]</scope>
    <source>
        <strain evidence="1">TK-2024</strain>
        <tissue evidence="1">Old leaves</tissue>
    </source>
</reference>
<dbReference type="EMBL" id="JBBPBM010002439">
    <property type="protein sequence ID" value="KAK8478686.1"/>
    <property type="molecule type" value="Genomic_DNA"/>
</dbReference>
<comment type="caution">
    <text evidence="1">The sequence shown here is derived from an EMBL/GenBank/DDBJ whole genome shotgun (WGS) entry which is preliminary data.</text>
</comment>
<protein>
    <submittedName>
        <fullName evidence="1">Uncharacterized protein</fullName>
    </submittedName>
</protein>
<name>A0ABR1ZE49_9ROSI</name>
<keyword evidence="2" id="KW-1185">Reference proteome</keyword>
<dbReference type="Proteomes" id="UP001472677">
    <property type="component" value="Unassembled WGS sequence"/>
</dbReference>
<proteinExistence type="predicted"/>
<accession>A0ABR1ZE49</accession>
<organism evidence="1 2">
    <name type="scientific">Hibiscus sabdariffa</name>
    <name type="common">roselle</name>
    <dbReference type="NCBI Taxonomy" id="183260"/>
    <lineage>
        <taxon>Eukaryota</taxon>
        <taxon>Viridiplantae</taxon>
        <taxon>Streptophyta</taxon>
        <taxon>Embryophyta</taxon>
        <taxon>Tracheophyta</taxon>
        <taxon>Spermatophyta</taxon>
        <taxon>Magnoliopsida</taxon>
        <taxon>eudicotyledons</taxon>
        <taxon>Gunneridae</taxon>
        <taxon>Pentapetalae</taxon>
        <taxon>rosids</taxon>
        <taxon>malvids</taxon>
        <taxon>Malvales</taxon>
        <taxon>Malvaceae</taxon>
        <taxon>Malvoideae</taxon>
        <taxon>Hibiscus</taxon>
    </lineage>
</organism>